<feature type="transmembrane region" description="Helical" evidence="7">
    <location>
        <begin position="302"/>
        <end position="323"/>
    </location>
</feature>
<dbReference type="InterPro" id="IPR011701">
    <property type="entry name" value="MFS"/>
</dbReference>
<keyword evidence="2" id="KW-1003">Cell membrane</keyword>
<keyword evidence="4 7" id="KW-1133">Transmembrane helix</keyword>
<feature type="compositionally biased region" description="Basic and acidic residues" evidence="6">
    <location>
        <begin position="422"/>
        <end position="432"/>
    </location>
</feature>
<feature type="transmembrane region" description="Helical" evidence="7">
    <location>
        <begin position="138"/>
        <end position="159"/>
    </location>
</feature>
<dbReference type="OrthoDB" id="9775268at2"/>
<feature type="transmembrane region" description="Helical" evidence="7">
    <location>
        <begin position="97"/>
        <end position="126"/>
    </location>
</feature>
<feature type="transmembrane region" description="Helical" evidence="7">
    <location>
        <begin position="70"/>
        <end position="91"/>
    </location>
</feature>
<evidence type="ECO:0000256" key="7">
    <source>
        <dbReference type="SAM" id="Phobius"/>
    </source>
</evidence>
<comment type="caution">
    <text evidence="8">The sequence shown here is derived from an EMBL/GenBank/DDBJ whole genome shotgun (WGS) entry which is preliminary data.</text>
</comment>
<dbReference type="PANTHER" id="PTHR23513:SF6">
    <property type="entry name" value="MAJOR FACILITATOR SUPERFAMILY ASSOCIATED DOMAIN-CONTAINING PROTEIN"/>
    <property type="match status" value="1"/>
</dbReference>
<feature type="transmembrane region" description="Helical" evidence="7">
    <location>
        <begin position="277"/>
        <end position="296"/>
    </location>
</feature>
<dbReference type="GO" id="GO:0005886">
    <property type="term" value="C:plasma membrane"/>
    <property type="evidence" value="ECO:0007669"/>
    <property type="project" value="UniProtKB-SubCell"/>
</dbReference>
<gene>
    <name evidence="8" type="ORF">ATO12_11865</name>
</gene>
<evidence type="ECO:0000256" key="2">
    <source>
        <dbReference type="ARBA" id="ARBA00022475"/>
    </source>
</evidence>
<evidence type="ECO:0008006" key="10">
    <source>
        <dbReference type="Google" id="ProtNLM"/>
    </source>
</evidence>
<feature type="transmembrane region" description="Helical" evidence="7">
    <location>
        <begin position="335"/>
        <end position="358"/>
    </location>
</feature>
<accession>A0A023BXT9</accession>
<evidence type="ECO:0000256" key="3">
    <source>
        <dbReference type="ARBA" id="ARBA00022692"/>
    </source>
</evidence>
<dbReference type="SUPFAM" id="SSF103473">
    <property type="entry name" value="MFS general substrate transporter"/>
    <property type="match status" value="1"/>
</dbReference>
<feature type="compositionally biased region" description="Polar residues" evidence="6">
    <location>
        <begin position="434"/>
        <end position="443"/>
    </location>
</feature>
<dbReference type="InterPro" id="IPR036259">
    <property type="entry name" value="MFS_trans_sf"/>
</dbReference>
<dbReference type="Proteomes" id="UP000023541">
    <property type="component" value="Unassembled WGS sequence"/>
</dbReference>
<dbReference type="EMBL" id="AQRA01000003">
    <property type="protein sequence ID" value="EZH74458.1"/>
    <property type="molecule type" value="Genomic_DNA"/>
</dbReference>
<sequence length="443" mass="49334">MKKYFLYVGLIMISLLGTDLTDFALSIWVLKQPEGTITSYTMIWFFEAAPAVLLAPFIGSFVDRWSKKKIIIYGQIITGIGSSILMSLFYFEHLQPWHIMIVSGIGSIASMFVFSAFYVATTALVSKDKLIKAQGVSTAIYAAISIGVPVVSPVLFKMIGMERIFMIDIITFLISILAFLMIRFVVVAKTEEEFNFRNDWKLVKEFLKERKGLRSLLGFFFIIGFLIGLIKVLFTPLILDFSNEYYLGLVLSVVGIGTVIGGGIMSMSKKIEHPIKTIFNVNILLGVILGCLWINVNLYVLAIGGMLAVLLFTISDIMNNAFFQAVVPTKMLGRLSGFVGLVIGASEPLSYMLSGAFVDYLSNVVSDVSYEFSNHFPGTTITIAIILIFTISGVMLMIVSYLFQRNKGIKNLDALYQEKLKKESKDQSEHNKNTAHINSPSMK</sequence>
<evidence type="ECO:0000256" key="6">
    <source>
        <dbReference type="SAM" id="MobiDB-lite"/>
    </source>
</evidence>
<evidence type="ECO:0000256" key="5">
    <source>
        <dbReference type="ARBA" id="ARBA00023136"/>
    </source>
</evidence>
<feature type="transmembrane region" description="Helical" evidence="7">
    <location>
        <begin position="42"/>
        <end position="63"/>
    </location>
</feature>
<feature type="transmembrane region" description="Helical" evidence="7">
    <location>
        <begin position="216"/>
        <end position="239"/>
    </location>
</feature>
<dbReference type="Gene3D" id="1.20.1250.20">
    <property type="entry name" value="MFS general substrate transporter like domains"/>
    <property type="match status" value="1"/>
</dbReference>
<feature type="transmembrane region" description="Helical" evidence="7">
    <location>
        <begin position="165"/>
        <end position="188"/>
    </location>
</feature>
<proteinExistence type="predicted"/>
<name>A0A023BXT9_9FLAO</name>
<feature type="region of interest" description="Disordered" evidence="6">
    <location>
        <begin position="422"/>
        <end position="443"/>
    </location>
</feature>
<dbReference type="Pfam" id="PF07690">
    <property type="entry name" value="MFS_1"/>
    <property type="match status" value="1"/>
</dbReference>
<comment type="subcellular location">
    <subcellularLocation>
        <location evidence="1">Cell membrane</location>
        <topology evidence="1">Multi-pass membrane protein</topology>
    </subcellularLocation>
</comment>
<keyword evidence="5 7" id="KW-0472">Membrane</keyword>
<evidence type="ECO:0000256" key="1">
    <source>
        <dbReference type="ARBA" id="ARBA00004651"/>
    </source>
</evidence>
<evidence type="ECO:0000313" key="9">
    <source>
        <dbReference type="Proteomes" id="UP000023541"/>
    </source>
</evidence>
<dbReference type="PANTHER" id="PTHR23513">
    <property type="entry name" value="INTEGRAL MEMBRANE EFFLUX PROTEIN-RELATED"/>
    <property type="match status" value="1"/>
</dbReference>
<evidence type="ECO:0000256" key="4">
    <source>
        <dbReference type="ARBA" id="ARBA00022989"/>
    </source>
</evidence>
<keyword evidence="3 7" id="KW-0812">Transmembrane</keyword>
<feature type="transmembrane region" description="Helical" evidence="7">
    <location>
        <begin position="378"/>
        <end position="403"/>
    </location>
</feature>
<reference evidence="8 9" key="1">
    <citation type="submission" date="2014-04" db="EMBL/GenBank/DDBJ databases">
        <title>Aquimarina sp. 22II-S11-z7 Genome Sequencing.</title>
        <authorList>
            <person name="Lai Q."/>
        </authorList>
    </citation>
    <scope>NUCLEOTIDE SEQUENCE [LARGE SCALE GENOMIC DNA]</scope>
    <source>
        <strain evidence="8 9">22II-S11-z7</strain>
    </source>
</reference>
<evidence type="ECO:0000313" key="8">
    <source>
        <dbReference type="EMBL" id="EZH74458.1"/>
    </source>
</evidence>
<feature type="transmembrane region" description="Helical" evidence="7">
    <location>
        <begin position="245"/>
        <end position="265"/>
    </location>
</feature>
<dbReference type="eggNOG" id="COG2814">
    <property type="taxonomic scope" value="Bacteria"/>
</dbReference>
<dbReference type="GO" id="GO:0022857">
    <property type="term" value="F:transmembrane transporter activity"/>
    <property type="evidence" value="ECO:0007669"/>
    <property type="project" value="InterPro"/>
</dbReference>
<feature type="transmembrane region" description="Helical" evidence="7">
    <location>
        <begin position="7"/>
        <end position="30"/>
    </location>
</feature>
<keyword evidence="9" id="KW-1185">Reference proteome</keyword>
<protein>
    <recommendedName>
        <fullName evidence="10">Major facilitator superfamily (MFS) profile domain-containing protein</fullName>
    </recommendedName>
</protein>
<organism evidence="8 9">
    <name type="scientific">Aquimarina atlantica</name>
    <dbReference type="NCBI Taxonomy" id="1317122"/>
    <lineage>
        <taxon>Bacteria</taxon>
        <taxon>Pseudomonadati</taxon>
        <taxon>Bacteroidota</taxon>
        <taxon>Flavobacteriia</taxon>
        <taxon>Flavobacteriales</taxon>
        <taxon>Flavobacteriaceae</taxon>
        <taxon>Aquimarina</taxon>
    </lineage>
</organism>
<dbReference type="AlphaFoldDB" id="A0A023BXT9"/>
<dbReference type="STRING" id="1317122.ATO12_11865"/>
<dbReference type="CDD" id="cd06173">
    <property type="entry name" value="MFS_MefA_like"/>
    <property type="match status" value="1"/>
</dbReference>